<dbReference type="GeneID" id="108821422"/>
<dbReference type="PANTHER" id="PTHR37897:SF1">
    <property type="entry name" value="DUF3741 DOMAIN-CONTAINING PROTEIN"/>
    <property type="match status" value="1"/>
</dbReference>
<dbReference type="AlphaFoldDB" id="A0A6J0KSE5"/>
<sequence length="107" mass="12383">MILQLELEEDIVQRARLRESYYGSFDNCDDNDDNLYQPVRMSCVNSSDILRSARNALNQYPRFSLDGKDAMYHSSFQRQLGACTDVVRHGGRRSKCGENRDRARQST</sequence>
<dbReference type="OrthoDB" id="1931242at2759"/>
<evidence type="ECO:0000313" key="1">
    <source>
        <dbReference type="Proteomes" id="UP000504610"/>
    </source>
</evidence>
<dbReference type="RefSeq" id="XP_018449964.2">
    <property type="nucleotide sequence ID" value="XM_018594462.2"/>
</dbReference>
<evidence type="ECO:0000313" key="2">
    <source>
        <dbReference type="RefSeq" id="XP_018449964.2"/>
    </source>
</evidence>
<dbReference type="KEGG" id="rsz:108821422"/>
<keyword evidence="1" id="KW-1185">Reference proteome</keyword>
<proteinExistence type="predicted"/>
<dbReference type="PANTHER" id="PTHR37897">
    <property type="entry name" value="DNAK FAMILY PROTEIN"/>
    <property type="match status" value="1"/>
</dbReference>
<reference evidence="2" key="2">
    <citation type="submission" date="2025-08" db="UniProtKB">
        <authorList>
            <consortium name="RefSeq"/>
        </authorList>
    </citation>
    <scope>IDENTIFICATION</scope>
    <source>
        <tissue evidence="2">Leaf</tissue>
    </source>
</reference>
<dbReference type="Proteomes" id="UP000504610">
    <property type="component" value="Chromosome 4"/>
</dbReference>
<protein>
    <submittedName>
        <fullName evidence="2">Uncharacterized protein LOC108821422</fullName>
    </submittedName>
</protein>
<gene>
    <name evidence="2" type="primary">LOC108821422</name>
</gene>
<reference evidence="1" key="1">
    <citation type="journal article" date="2019" name="Database">
        <title>The radish genome database (RadishGD): an integrated information resource for radish genomics.</title>
        <authorList>
            <person name="Yu H.J."/>
            <person name="Baek S."/>
            <person name="Lee Y.J."/>
            <person name="Cho A."/>
            <person name="Mun J.H."/>
        </authorList>
    </citation>
    <scope>NUCLEOTIDE SEQUENCE [LARGE SCALE GENOMIC DNA]</scope>
    <source>
        <strain evidence="1">cv. WK10039</strain>
    </source>
</reference>
<organism evidence="1 2">
    <name type="scientific">Raphanus sativus</name>
    <name type="common">Radish</name>
    <name type="synonym">Raphanus raphanistrum var. sativus</name>
    <dbReference type="NCBI Taxonomy" id="3726"/>
    <lineage>
        <taxon>Eukaryota</taxon>
        <taxon>Viridiplantae</taxon>
        <taxon>Streptophyta</taxon>
        <taxon>Embryophyta</taxon>
        <taxon>Tracheophyta</taxon>
        <taxon>Spermatophyta</taxon>
        <taxon>Magnoliopsida</taxon>
        <taxon>eudicotyledons</taxon>
        <taxon>Gunneridae</taxon>
        <taxon>Pentapetalae</taxon>
        <taxon>rosids</taxon>
        <taxon>malvids</taxon>
        <taxon>Brassicales</taxon>
        <taxon>Brassicaceae</taxon>
        <taxon>Brassiceae</taxon>
        <taxon>Raphanus</taxon>
    </lineage>
</organism>
<name>A0A6J0KSE5_RAPSA</name>
<accession>A0A6J0KSE5</accession>